<feature type="region of interest" description="Disordered" evidence="1">
    <location>
        <begin position="99"/>
        <end position="118"/>
    </location>
</feature>
<dbReference type="STRING" id="4540.A0A3L6SWY5"/>
<feature type="region of interest" description="Disordered" evidence="1">
    <location>
        <begin position="70"/>
        <end position="91"/>
    </location>
</feature>
<dbReference type="Proteomes" id="UP000275267">
    <property type="component" value="Unassembled WGS sequence"/>
</dbReference>
<gene>
    <name evidence="2" type="ORF">C2845_PM05G14730</name>
</gene>
<sequence length="246" mass="27229">MNAQQQRARENQQISRHSQSSIKSQQRRARERGRKEATTELFDTAVTSLLHLPEVLDRLVATDSDRRSGGHLGVHHHGHTRVHGLGGSDGALVDIVESPQREEEEEEGATMGEAAPPVPDDDDFLAWGRSVADCEARLVVSALRGLSSSDAAARLRKTEKSRGRRFRVGTAAGRREEDGVGLYLLLHGIGRWVSLLGAISPLPPRFGGTPMSTLACTNFILQKIQEIEVLMMKYLYLKELMMMIRA</sequence>
<keyword evidence="2" id="KW-0346">Stress response</keyword>
<keyword evidence="3" id="KW-1185">Reference proteome</keyword>
<evidence type="ECO:0000313" key="3">
    <source>
        <dbReference type="Proteomes" id="UP000275267"/>
    </source>
</evidence>
<accession>A0A3L6SWY5</accession>
<feature type="compositionally biased region" description="Polar residues" evidence="1">
    <location>
        <begin position="14"/>
        <end position="24"/>
    </location>
</feature>
<proteinExistence type="predicted"/>
<protein>
    <submittedName>
        <fullName evidence="2">Class II heat shock protein</fullName>
    </submittedName>
</protein>
<name>A0A3L6SWY5_PANMI</name>
<comment type="caution">
    <text evidence="2">The sequence shown here is derived from an EMBL/GenBank/DDBJ whole genome shotgun (WGS) entry which is preliminary data.</text>
</comment>
<dbReference type="EMBL" id="PQIB02000003">
    <property type="protein sequence ID" value="RLN29002.1"/>
    <property type="molecule type" value="Genomic_DNA"/>
</dbReference>
<reference evidence="3" key="1">
    <citation type="journal article" date="2019" name="Nat. Commun.">
        <title>The genome of broomcorn millet.</title>
        <authorList>
            <person name="Zou C."/>
            <person name="Miki D."/>
            <person name="Li D."/>
            <person name="Tang Q."/>
            <person name="Xiao L."/>
            <person name="Rajput S."/>
            <person name="Deng P."/>
            <person name="Jia W."/>
            <person name="Huang R."/>
            <person name="Zhang M."/>
            <person name="Sun Y."/>
            <person name="Hu J."/>
            <person name="Fu X."/>
            <person name="Schnable P.S."/>
            <person name="Li F."/>
            <person name="Zhang H."/>
            <person name="Feng B."/>
            <person name="Zhu X."/>
            <person name="Liu R."/>
            <person name="Schnable J.C."/>
            <person name="Zhu J.-K."/>
            <person name="Zhang H."/>
        </authorList>
    </citation>
    <scope>NUCLEOTIDE SEQUENCE [LARGE SCALE GENOMIC DNA]</scope>
</reference>
<dbReference type="AlphaFoldDB" id="A0A3L6SWY5"/>
<evidence type="ECO:0000313" key="2">
    <source>
        <dbReference type="EMBL" id="RLN29002.1"/>
    </source>
</evidence>
<evidence type="ECO:0000256" key="1">
    <source>
        <dbReference type="SAM" id="MobiDB-lite"/>
    </source>
</evidence>
<organism evidence="2 3">
    <name type="scientific">Panicum miliaceum</name>
    <name type="common">Proso millet</name>
    <name type="synonym">Broomcorn millet</name>
    <dbReference type="NCBI Taxonomy" id="4540"/>
    <lineage>
        <taxon>Eukaryota</taxon>
        <taxon>Viridiplantae</taxon>
        <taxon>Streptophyta</taxon>
        <taxon>Embryophyta</taxon>
        <taxon>Tracheophyta</taxon>
        <taxon>Spermatophyta</taxon>
        <taxon>Magnoliopsida</taxon>
        <taxon>Liliopsida</taxon>
        <taxon>Poales</taxon>
        <taxon>Poaceae</taxon>
        <taxon>PACMAD clade</taxon>
        <taxon>Panicoideae</taxon>
        <taxon>Panicodae</taxon>
        <taxon>Paniceae</taxon>
        <taxon>Panicinae</taxon>
        <taxon>Panicum</taxon>
        <taxon>Panicum sect. Panicum</taxon>
    </lineage>
</organism>
<feature type="compositionally biased region" description="Basic residues" evidence="1">
    <location>
        <begin position="73"/>
        <end position="82"/>
    </location>
</feature>
<feature type="region of interest" description="Disordered" evidence="1">
    <location>
        <begin position="1"/>
        <end position="39"/>
    </location>
</feature>